<name>A0A5E7T9U4_PSEFL</name>
<reference evidence="1 2" key="1">
    <citation type="submission" date="2019-09" db="EMBL/GenBank/DDBJ databases">
        <authorList>
            <person name="Chandra G."/>
            <person name="Truman W A."/>
        </authorList>
    </citation>
    <scope>NUCLEOTIDE SEQUENCE [LARGE SCALE GENOMIC DNA]</scope>
    <source>
        <strain evidence="1">PS938</strain>
    </source>
</reference>
<organism evidence="1 2">
    <name type="scientific">Pseudomonas fluorescens</name>
    <dbReference type="NCBI Taxonomy" id="294"/>
    <lineage>
        <taxon>Bacteria</taxon>
        <taxon>Pseudomonadati</taxon>
        <taxon>Pseudomonadota</taxon>
        <taxon>Gammaproteobacteria</taxon>
        <taxon>Pseudomonadales</taxon>
        <taxon>Pseudomonadaceae</taxon>
        <taxon>Pseudomonas</taxon>
    </lineage>
</organism>
<gene>
    <name evidence="1" type="ORF">PS938_01942</name>
</gene>
<sequence length="33" mass="3643">MIVRPATPDDLSVLLDCVCLIRKSPEMDVVSAR</sequence>
<dbReference type="Proteomes" id="UP000327191">
    <property type="component" value="Unassembled WGS sequence"/>
</dbReference>
<protein>
    <submittedName>
        <fullName evidence="1">Uncharacterized protein</fullName>
    </submittedName>
</protein>
<accession>A0A5E7T9U4</accession>
<dbReference type="AlphaFoldDB" id="A0A5E7T9U4"/>
<evidence type="ECO:0000313" key="1">
    <source>
        <dbReference type="EMBL" id="VVP94990.1"/>
    </source>
</evidence>
<dbReference type="EMBL" id="CABVJE010000007">
    <property type="protein sequence ID" value="VVP94990.1"/>
    <property type="molecule type" value="Genomic_DNA"/>
</dbReference>
<proteinExistence type="predicted"/>
<evidence type="ECO:0000313" key="2">
    <source>
        <dbReference type="Proteomes" id="UP000327191"/>
    </source>
</evidence>